<feature type="domain" description="Cytochrome c" evidence="14">
    <location>
        <begin position="325"/>
        <end position="415"/>
    </location>
</feature>
<dbReference type="PRINTS" id="PR00605">
    <property type="entry name" value="CYTCHROMECIC"/>
</dbReference>
<dbReference type="InterPro" id="IPR008168">
    <property type="entry name" value="Cyt_C_IC"/>
</dbReference>
<dbReference type="PROSITE" id="PS51007">
    <property type="entry name" value="CYTC"/>
    <property type="match status" value="3"/>
</dbReference>
<feature type="chain" id="PRO_5007624215" evidence="13">
    <location>
        <begin position="23"/>
        <end position="446"/>
    </location>
</feature>
<organism evidence="15 16">
    <name type="scientific">Caballeronia glebae</name>
    <dbReference type="NCBI Taxonomy" id="1777143"/>
    <lineage>
        <taxon>Bacteria</taxon>
        <taxon>Pseudomonadati</taxon>
        <taxon>Pseudomonadota</taxon>
        <taxon>Betaproteobacteria</taxon>
        <taxon>Burkholderiales</taxon>
        <taxon>Burkholderiaceae</taxon>
        <taxon>Caballeronia</taxon>
    </lineage>
</organism>
<dbReference type="GO" id="GO:0016614">
    <property type="term" value="F:oxidoreductase activity, acting on CH-OH group of donors"/>
    <property type="evidence" value="ECO:0007669"/>
    <property type="project" value="InterPro"/>
</dbReference>
<evidence type="ECO:0000256" key="10">
    <source>
        <dbReference type="ARBA" id="ARBA00023136"/>
    </source>
</evidence>
<feature type="binding site" description="covalent" evidence="11">
    <location>
        <position position="60"/>
    </location>
    <ligand>
        <name>heme c</name>
        <dbReference type="ChEBI" id="CHEBI:61717"/>
        <label>1</label>
    </ligand>
</feature>
<evidence type="ECO:0000256" key="6">
    <source>
        <dbReference type="ARBA" id="ARBA00022729"/>
    </source>
</evidence>
<keyword evidence="16" id="KW-1185">Reference proteome</keyword>
<protein>
    <submittedName>
        <fullName evidence="15">Cytochrome c, class I</fullName>
    </submittedName>
</protein>
<feature type="binding site" description="covalent" evidence="11">
    <location>
        <position position="341"/>
    </location>
    <ligand>
        <name>heme c</name>
        <dbReference type="ChEBI" id="CHEBI:61717"/>
        <label>3</label>
    </ligand>
</feature>
<comment type="cofactor">
    <cofactor evidence="11">
        <name>heme c</name>
        <dbReference type="ChEBI" id="CHEBI:61717"/>
    </cofactor>
    <text evidence="11">Binds 3 heme c groups covalently per subunit.</text>
</comment>
<evidence type="ECO:0000256" key="1">
    <source>
        <dbReference type="ARBA" id="ARBA00004236"/>
    </source>
</evidence>
<reference evidence="15" key="1">
    <citation type="submission" date="2016-01" db="EMBL/GenBank/DDBJ databases">
        <authorList>
            <person name="Peeters C."/>
        </authorList>
    </citation>
    <scope>NUCLEOTIDE SEQUENCE [LARGE SCALE GENOMIC DNA]</scope>
    <source>
        <strain evidence="15">LMG 29325</strain>
    </source>
</reference>
<evidence type="ECO:0000256" key="12">
    <source>
        <dbReference type="PIRSR" id="PIRSR000018-51"/>
    </source>
</evidence>
<evidence type="ECO:0000256" key="9">
    <source>
        <dbReference type="ARBA" id="ARBA00023004"/>
    </source>
</evidence>
<dbReference type="GO" id="GO:0005506">
    <property type="term" value="F:iron ion binding"/>
    <property type="evidence" value="ECO:0007669"/>
    <property type="project" value="InterPro"/>
</dbReference>
<dbReference type="InterPro" id="IPR036909">
    <property type="entry name" value="Cyt_c-like_dom_sf"/>
</dbReference>
<evidence type="ECO:0000256" key="11">
    <source>
        <dbReference type="PIRSR" id="PIRSR000018-50"/>
    </source>
</evidence>
<dbReference type="InterPro" id="IPR009056">
    <property type="entry name" value="Cyt_c-like_dom"/>
</dbReference>
<dbReference type="PIRSF" id="PIRSF000018">
    <property type="entry name" value="Mb_ADH_cyt_c"/>
    <property type="match status" value="1"/>
</dbReference>
<name>A0A158DJ53_9BURK</name>
<dbReference type="GO" id="GO:0005886">
    <property type="term" value="C:plasma membrane"/>
    <property type="evidence" value="ECO:0007669"/>
    <property type="project" value="UniProtKB-SubCell"/>
</dbReference>
<accession>A0A158DJ53</accession>
<gene>
    <name evidence="15" type="ORF">AWB82_06827</name>
</gene>
<evidence type="ECO:0000256" key="13">
    <source>
        <dbReference type="SAM" id="SignalP"/>
    </source>
</evidence>
<keyword evidence="2" id="KW-0813">Transport</keyword>
<evidence type="ECO:0000313" key="15">
    <source>
        <dbReference type="EMBL" id="SAK94682.1"/>
    </source>
</evidence>
<dbReference type="STRING" id="1777143.AWB82_06827"/>
<dbReference type="GO" id="GO:0020037">
    <property type="term" value="F:heme binding"/>
    <property type="evidence" value="ECO:0007669"/>
    <property type="project" value="InterPro"/>
</dbReference>
<dbReference type="Pfam" id="PF00034">
    <property type="entry name" value="Cytochrom_C"/>
    <property type="match status" value="2"/>
</dbReference>
<feature type="binding site" description="axial binding residue" evidence="12">
    <location>
        <position position="208"/>
    </location>
    <ligand>
        <name>heme c</name>
        <dbReference type="ChEBI" id="CHEBI:61717"/>
        <label>2</label>
    </ligand>
    <ligandPart>
        <name>Fe</name>
        <dbReference type="ChEBI" id="CHEBI:18248"/>
    </ligandPart>
</feature>
<sequence length="446" mass="46933">MNMKRLTAALVSSAIVAGAAWAALAFADGANSAASAPGGADKQLIERGRYLAQAGDCAACHTTKGGKPFAGGVGIDSPVGMIYSGNITPDKETGIGDYTLEQFDRAVRQGIAKDGSTLYPAMPYVSFATVQPSDVKALYAYFMNEVQPVSQANRATGIPWPLSMRWPLRFWRMMFGATPVTGDLPASAGPVERGRYLVAGLGHCSECHTPRGMGLQMETISDANPLYLSGGVVDGYFAKSLRGDSKDGLGTWSQADIVAFLKSGRTSHAAAFGGMKDVIQDSTQHMDDADLTAIASYLKTLTPVHKAQAPLTADDTATLKLRAGTATSNGELTYLDNCAACHRTSGAGYGGTFPMLGLNPVVNSDNPSSLITLVLKGGQMPWTQAAPTHYGMPGFADRLTDRDIADVLTFVRSSWGNRAPAVTDAQVKTLRKTTGAKAPPNRPENG</sequence>
<evidence type="ECO:0000256" key="7">
    <source>
        <dbReference type="ARBA" id="ARBA00022737"/>
    </source>
</evidence>
<dbReference type="InterPro" id="IPR051459">
    <property type="entry name" value="Cytochrome_c-type_DH"/>
</dbReference>
<feature type="binding site" description="axial binding residue" evidence="12">
    <location>
        <position position="342"/>
    </location>
    <ligand>
        <name>heme c</name>
        <dbReference type="ChEBI" id="CHEBI:61717"/>
        <label>3</label>
    </ligand>
    <ligandPart>
        <name>Fe</name>
        <dbReference type="ChEBI" id="CHEBI:18248"/>
    </ligandPart>
</feature>
<dbReference type="AlphaFoldDB" id="A0A158DJ53"/>
<feature type="binding site" description="covalent" evidence="11">
    <location>
        <position position="57"/>
    </location>
    <ligand>
        <name>heme c</name>
        <dbReference type="ChEBI" id="CHEBI:61717"/>
        <label>1</label>
    </ligand>
</feature>
<feature type="binding site" description="covalent" evidence="11">
    <location>
        <position position="207"/>
    </location>
    <ligand>
        <name>heme c</name>
        <dbReference type="ChEBI" id="CHEBI:61717"/>
        <label>2</label>
    </ligand>
</feature>
<keyword evidence="6 13" id="KW-0732">Signal</keyword>
<evidence type="ECO:0000256" key="2">
    <source>
        <dbReference type="ARBA" id="ARBA00022448"/>
    </source>
</evidence>
<comment type="subcellular location">
    <subcellularLocation>
        <location evidence="1">Cell membrane</location>
    </subcellularLocation>
</comment>
<keyword evidence="8" id="KW-0249">Electron transport</keyword>
<feature type="domain" description="Cytochrome c" evidence="14">
    <location>
        <begin position="189"/>
        <end position="302"/>
    </location>
</feature>
<dbReference type="OrthoDB" id="9809720at2"/>
<dbReference type="SUPFAM" id="SSF46626">
    <property type="entry name" value="Cytochrome c"/>
    <property type="match status" value="3"/>
</dbReference>
<feature type="binding site" description="axial binding residue" evidence="12">
    <location>
        <position position="61"/>
    </location>
    <ligand>
        <name>heme c</name>
        <dbReference type="ChEBI" id="CHEBI:61717"/>
        <label>1</label>
    </ligand>
    <ligandPart>
        <name>Fe</name>
        <dbReference type="ChEBI" id="CHEBI:18248"/>
    </ligandPart>
</feature>
<dbReference type="PANTHER" id="PTHR35008:SF8">
    <property type="entry name" value="ALCOHOL DEHYDROGENASE CYTOCHROME C SUBUNIT"/>
    <property type="match status" value="1"/>
</dbReference>
<evidence type="ECO:0000256" key="8">
    <source>
        <dbReference type="ARBA" id="ARBA00022982"/>
    </source>
</evidence>
<feature type="domain" description="Cytochrome c" evidence="14">
    <location>
        <begin position="43"/>
        <end position="146"/>
    </location>
</feature>
<evidence type="ECO:0000313" key="16">
    <source>
        <dbReference type="Proteomes" id="UP000054596"/>
    </source>
</evidence>
<keyword evidence="9 12" id="KW-0408">Iron</keyword>
<dbReference type="Proteomes" id="UP000054596">
    <property type="component" value="Unassembled WGS sequence"/>
</dbReference>
<keyword evidence="4 11" id="KW-0349">Heme</keyword>
<dbReference type="PANTHER" id="PTHR35008">
    <property type="entry name" value="BLL4482 PROTEIN-RELATED"/>
    <property type="match status" value="1"/>
</dbReference>
<keyword evidence="7" id="KW-0677">Repeat</keyword>
<evidence type="ECO:0000259" key="14">
    <source>
        <dbReference type="PROSITE" id="PS51007"/>
    </source>
</evidence>
<evidence type="ECO:0000256" key="3">
    <source>
        <dbReference type="ARBA" id="ARBA00022475"/>
    </source>
</evidence>
<proteinExistence type="predicted"/>
<dbReference type="EMBL" id="FCOJ02000092">
    <property type="protein sequence ID" value="SAK94682.1"/>
    <property type="molecule type" value="Genomic_DNA"/>
</dbReference>
<comment type="caution">
    <text evidence="15">The sequence shown here is derived from an EMBL/GenBank/DDBJ whole genome shotgun (WGS) entry which is preliminary data.</text>
</comment>
<dbReference type="InterPro" id="IPR014353">
    <property type="entry name" value="Membr-bd_ADH_cyt_c"/>
</dbReference>
<keyword evidence="5 12" id="KW-0479">Metal-binding</keyword>
<keyword evidence="10" id="KW-0472">Membrane</keyword>
<dbReference type="GO" id="GO:0009055">
    <property type="term" value="F:electron transfer activity"/>
    <property type="evidence" value="ECO:0007669"/>
    <property type="project" value="InterPro"/>
</dbReference>
<feature type="binding site" description="covalent" evidence="11">
    <location>
        <position position="204"/>
    </location>
    <ligand>
        <name>heme c</name>
        <dbReference type="ChEBI" id="CHEBI:61717"/>
        <label>2</label>
    </ligand>
</feature>
<dbReference type="Gene3D" id="1.10.760.10">
    <property type="entry name" value="Cytochrome c-like domain"/>
    <property type="match status" value="3"/>
</dbReference>
<evidence type="ECO:0000256" key="5">
    <source>
        <dbReference type="ARBA" id="ARBA00022723"/>
    </source>
</evidence>
<feature type="binding site" description="covalent" evidence="11">
    <location>
        <position position="338"/>
    </location>
    <ligand>
        <name>heme c</name>
        <dbReference type="ChEBI" id="CHEBI:61717"/>
        <label>3</label>
    </ligand>
</feature>
<keyword evidence="3" id="KW-1003">Cell membrane</keyword>
<feature type="signal peptide" evidence="13">
    <location>
        <begin position="1"/>
        <end position="22"/>
    </location>
</feature>
<evidence type="ECO:0000256" key="4">
    <source>
        <dbReference type="ARBA" id="ARBA00022617"/>
    </source>
</evidence>